<comment type="caution">
    <text evidence="1">The sequence shown here is derived from an EMBL/GenBank/DDBJ whole genome shotgun (WGS) entry which is preliminary data.</text>
</comment>
<dbReference type="EMBL" id="DAAUQW010000002">
    <property type="protein sequence ID" value="HAF2526326.1"/>
    <property type="molecule type" value="Genomic_DNA"/>
</dbReference>
<reference evidence="1" key="1">
    <citation type="journal article" date="2018" name="Genome Biol.">
        <title>SKESA: strategic k-mer extension for scrupulous assemblies.</title>
        <authorList>
            <person name="Souvorov A."/>
            <person name="Agarwala R."/>
            <person name="Lipman D.J."/>
        </authorList>
    </citation>
    <scope>NUCLEOTIDE SEQUENCE</scope>
    <source>
        <strain evidence="1">MA.04ba 6789-3</strain>
    </source>
</reference>
<dbReference type="AlphaFoldDB" id="A0A744F989"/>
<evidence type="ECO:0000313" key="1">
    <source>
        <dbReference type="EMBL" id="HAF2526326.1"/>
    </source>
</evidence>
<name>A0A744F989_SALER</name>
<gene>
    <name evidence="1" type="ORF">G9E92_001299</name>
</gene>
<protein>
    <submittedName>
        <fullName evidence="1">Uncharacterized protein</fullName>
    </submittedName>
</protein>
<reference evidence="1" key="2">
    <citation type="submission" date="2020-02" db="EMBL/GenBank/DDBJ databases">
        <authorList>
            <consortium name="NCBI Pathogen Detection Project"/>
        </authorList>
    </citation>
    <scope>NUCLEOTIDE SEQUENCE</scope>
    <source>
        <strain evidence="1">MA.04ba 6789-3</strain>
    </source>
</reference>
<accession>A0A744F989</accession>
<sequence length="62" mass="7138">MLAGFVLLTIPCNNCDPVPVSEKLYQTKHQCEQMIERLNSVRPKAILTCGEVWRYEDKQNGE</sequence>
<proteinExistence type="predicted"/>
<organism evidence="1">
    <name type="scientific">Salmonella enterica</name>
    <name type="common">Salmonella choleraesuis</name>
    <dbReference type="NCBI Taxonomy" id="28901"/>
    <lineage>
        <taxon>Bacteria</taxon>
        <taxon>Pseudomonadati</taxon>
        <taxon>Pseudomonadota</taxon>
        <taxon>Gammaproteobacteria</taxon>
        <taxon>Enterobacterales</taxon>
        <taxon>Enterobacteriaceae</taxon>
        <taxon>Salmonella</taxon>
    </lineage>
</organism>